<name>A0ABU2J7L6_9ACTN</name>
<accession>A0ABU2J7L6</accession>
<sequence length="321" mass="33885">MRVFVTGATGFIGSAIVKELVEHGHDVIGLARSDASAKSLVAAGATPHLGSVQDLDSLRAGAAKADGAIHTAFFHEFSHASLGTRMRVILGGNPRNIVPRFLAATLAADRSAIEAIGTSLKGSDRPLVATFATMALTPGRVGTEDDAVDSNAVGGPRGATERTMLELASRGVRTSVVRLPPVVHGDGDRGGFIPQMISTARKSNVSNYGADGRNRWAAVHRLDAAHLFVQALENGEAGSVYHGVAEEGIPVIDIATAIGRRLDLPVTAATPKEIKDRFSFIAPFIEVDNPVTSASTRTRLTWEPTHRPLLDDLARGTYFTN</sequence>
<dbReference type="InterPro" id="IPR051783">
    <property type="entry name" value="NAD(P)-dependent_oxidoreduct"/>
</dbReference>
<dbReference type="SUPFAM" id="SSF51735">
    <property type="entry name" value="NAD(P)-binding Rossmann-fold domains"/>
    <property type="match status" value="1"/>
</dbReference>
<dbReference type="PANTHER" id="PTHR48079">
    <property type="entry name" value="PROTEIN YEEZ"/>
    <property type="match status" value="1"/>
</dbReference>
<protein>
    <submittedName>
        <fullName evidence="2">SDR family oxidoreductase</fullName>
    </submittedName>
</protein>
<dbReference type="EMBL" id="JAVREH010000005">
    <property type="protein sequence ID" value="MDT0260970.1"/>
    <property type="molecule type" value="Genomic_DNA"/>
</dbReference>
<reference evidence="3" key="1">
    <citation type="submission" date="2023-07" db="EMBL/GenBank/DDBJ databases">
        <title>30 novel species of actinomycetes from the DSMZ collection.</title>
        <authorList>
            <person name="Nouioui I."/>
        </authorList>
    </citation>
    <scope>NUCLEOTIDE SEQUENCE [LARGE SCALE GENOMIC DNA]</scope>
    <source>
        <strain evidence="3">DSM 44399</strain>
    </source>
</reference>
<dbReference type="InterPro" id="IPR001509">
    <property type="entry name" value="Epimerase_deHydtase"/>
</dbReference>
<comment type="caution">
    <text evidence="2">The sequence shown here is derived from an EMBL/GenBank/DDBJ whole genome shotgun (WGS) entry which is preliminary data.</text>
</comment>
<dbReference type="CDD" id="cd05262">
    <property type="entry name" value="SDR_a7"/>
    <property type="match status" value="1"/>
</dbReference>
<evidence type="ECO:0000313" key="3">
    <source>
        <dbReference type="Proteomes" id="UP001183176"/>
    </source>
</evidence>
<proteinExistence type="predicted"/>
<dbReference type="RefSeq" id="WP_311422125.1">
    <property type="nucleotide sequence ID" value="NZ_JAVREH010000005.1"/>
</dbReference>
<dbReference type="Proteomes" id="UP001183176">
    <property type="component" value="Unassembled WGS sequence"/>
</dbReference>
<evidence type="ECO:0000259" key="1">
    <source>
        <dbReference type="Pfam" id="PF01370"/>
    </source>
</evidence>
<dbReference type="PANTHER" id="PTHR48079:SF9">
    <property type="entry name" value="PUTATIVE-RELATED"/>
    <property type="match status" value="1"/>
</dbReference>
<dbReference type="InterPro" id="IPR036291">
    <property type="entry name" value="NAD(P)-bd_dom_sf"/>
</dbReference>
<evidence type="ECO:0000313" key="2">
    <source>
        <dbReference type="EMBL" id="MDT0260970.1"/>
    </source>
</evidence>
<gene>
    <name evidence="2" type="ORF">RM423_06130</name>
</gene>
<feature type="domain" description="NAD-dependent epimerase/dehydratase" evidence="1">
    <location>
        <begin position="3"/>
        <end position="76"/>
    </location>
</feature>
<organism evidence="2 3">
    <name type="scientific">Jatrophihabitans lederbergiae</name>
    <dbReference type="NCBI Taxonomy" id="3075547"/>
    <lineage>
        <taxon>Bacteria</taxon>
        <taxon>Bacillati</taxon>
        <taxon>Actinomycetota</taxon>
        <taxon>Actinomycetes</taxon>
        <taxon>Jatrophihabitantales</taxon>
        <taxon>Jatrophihabitantaceae</taxon>
        <taxon>Jatrophihabitans</taxon>
    </lineage>
</organism>
<keyword evidence="3" id="KW-1185">Reference proteome</keyword>
<dbReference type="Gene3D" id="3.40.50.720">
    <property type="entry name" value="NAD(P)-binding Rossmann-like Domain"/>
    <property type="match status" value="1"/>
</dbReference>
<dbReference type="Pfam" id="PF01370">
    <property type="entry name" value="Epimerase"/>
    <property type="match status" value="1"/>
</dbReference>